<dbReference type="EMBL" id="FNDJ01000061">
    <property type="protein sequence ID" value="SDM84993.1"/>
    <property type="molecule type" value="Genomic_DNA"/>
</dbReference>
<evidence type="ECO:0000313" key="6">
    <source>
        <dbReference type="EMBL" id="SDM84993.1"/>
    </source>
</evidence>
<dbReference type="Proteomes" id="UP000199202">
    <property type="component" value="Unassembled WGS sequence"/>
</dbReference>
<dbReference type="PANTHER" id="PTHR30349:SF90">
    <property type="entry name" value="TYROSINE RECOMBINASE XERD"/>
    <property type="match status" value="1"/>
</dbReference>
<dbReference type="GO" id="GO:0006310">
    <property type="term" value="P:DNA recombination"/>
    <property type="evidence" value="ECO:0007669"/>
    <property type="project" value="UniProtKB-KW"/>
</dbReference>
<dbReference type="InterPro" id="IPR002104">
    <property type="entry name" value="Integrase_catalytic"/>
</dbReference>
<evidence type="ECO:0000256" key="1">
    <source>
        <dbReference type="ARBA" id="ARBA00023125"/>
    </source>
</evidence>
<organism evidence="6 7">
    <name type="scientific">Nonomuraea jiangxiensis</name>
    <dbReference type="NCBI Taxonomy" id="633440"/>
    <lineage>
        <taxon>Bacteria</taxon>
        <taxon>Bacillati</taxon>
        <taxon>Actinomycetota</taxon>
        <taxon>Actinomycetes</taxon>
        <taxon>Streptosporangiales</taxon>
        <taxon>Streptosporangiaceae</taxon>
        <taxon>Nonomuraea</taxon>
    </lineage>
</organism>
<gene>
    <name evidence="6" type="ORF">SAMN05421869_1611</name>
</gene>
<keyword evidence="2" id="KW-0233">DNA recombination</keyword>
<reference evidence="6 7" key="1">
    <citation type="submission" date="2016-10" db="EMBL/GenBank/DDBJ databases">
        <authorList>
            <person name="de Groot N.N."/>
        </authorList>
    </citation>
    <scope>NUCLEOTIDE SEQUENCE [LARGE SCALE GENOMIC DNA]</scope>
    <source>
        <strain evidence="6 7">CGMCC 4.6533</strain>
    </source>
</reference>
<sequence length="411" mass="44917">MVRAATDGRYPVRVSGPLAGLVHEFRLELIGQGFTPRTAQGHAYVLAHLSRWLEQEGAAPAELGAERIAAFVAARRVGGCRRWRTAGSLRPMLDYLRGLGLIPAEKPRALGPVDAVLERYRRWLERERRLGEQTVSLRLHWAAKFLLTQVEGGRLELDRIGPQAVTAFVLEMSQHYATGSMKPLTSGLRSLLRFLFAAGDLDRDLSPVVPSVAGWQLSGIPVGADDEAVTMLLASCDRSTAVGRRDFAVLLLMTRLGLRAVEVARLRLDDIEWRGGELTVRGKGGRVDRMPLPSDVGGALADWLRNGRRPSTLREVFTRTIGPDAPMKRQSIVQVPRSASLRAGIAMVGAHRLRHRVACRVLADGGSLAEVAEVLRHNDHASSAIYAKVDLTALAAVVRPWPMVVGDDDTA</sequence>
<dbReference type="PANTHER" id="PTHR30349">
    <property type="entry name" value="PHAGE INTEGRASE-RELATED"/>
    <property type="match status" value="1"/>
</dbReference>
<evidence type="ECO:0000259" key="4">
    <source>
        <dbReference type="PROSITE" id="PS51898"/>
    </source>
</evidence>
<proteinExistence type="predicted"/>
<dbReference type="GO" id="GO:0015074">
    <property type="term" value="P:DNA integration"/>
    <property type="evidence" value="ECO:0007669"/>
    <property type="project" value="InterPro"/>
</dbReference>
<keyword evidence="7" id="KW-1185">Reference proteome</keyword>
<dbReference type="SUPFAM" id="SSF56349">
    <property type="entry name" value="DNA breaking-rejoining enzymes"/>
    <property type="match status" value="1"/>
</dbReference>
<dbReference type="Pfam" id="PF00589">
    <property type="entry name" value="Phage_integrase"/>
    <property type="match status" value="1"/>
</dbReference>
<dbReference type="InterPro" id="IPR050090">
    <property type="entry name" value="Tyrosine_recombinase_XerCD"/>
</dbReference>
<evidence type="ECO:0000259" key="5">
    <source>
        <dbReference type="PROSITE" id="PS51900"/>
    </source>
</evidence>
<name>A0A1G9WL71_9ACTN</name>
<dbReference type="InterPro" id="IPR011010">
    <property type="entry name" value="DNA_brk_join_enz"/>
</dbReference>
<evidence type="ECO:0000256" key="2">
    <source>
        <dbReference type="ARBA" id="ARBA00023172"/>
    </source>
</evidence>
<keyword evidence="1 3" id="KW-0238">DNA-binding</keyword>
<feature type="domain" description="Tyr recombinase" evidence="4">
    <location>
        <begin position="219"/>
        <end position="399"/>
    </location>
</feature>
<dbReference type="Gene3D" id="1.10.443.10">
    <property type="entry name" value="Intergrase catalytic core"/>
    <property type="match status" value="1"/>
</dbReference>
<dbReference type="PROSITE" id="PS51900">
    <property type="entry name" value="CB"/>
    <property type="match status" value="1"/>
</dbReference>
<feature type="domain" description="Core-binding (CB)" evidence="5">
    <location>
        <begin position="111"/>
        <end position="196"/>
    </location>
</feature>
<dbReference type="PROSITE" id="PS51898">
    <property type="entry name" value="TYR_RECOMBINASE"/>
    <property type="match status" value="1"/>
</dbReference>
<dbReference type="RefSeq" id="WP_090947369.1">
    <property type="nucleotide sequence ID" value="NZ_FNDJ01000061.1"/>
</dbReference>
<protein>
    <submittedName>
        <fullName evidence="6">Site-specific recombinase XerD</fullName>
    </submittedName>
</protein>
<dbReference type="InterPro" id="IPR013762">
    <property type="entry name" value="Integrase-like_cat_sf"/>
</dbReference>
<dbReference type="OrthoDB" id="67979at2"/>
<dbReference type="STRING" id="633440.SAMN05421869_1611"/>
<evidence type="ECO:0000256" key="3">
    <source>
        <dbReference type="PROSITE-ProRule" id="PRU01248"/>
    </source>
</evidence>
<dbReference type="InterPro" id="IPR044068">
    <property type="entry name" value="CB"/>
</dbReference>
<evidence type="ECO:0000313" key="7">
    <source>
        <dbReference type="Proteomes" id="UP000199202"/>
    </source>
</evidence>
<dbReference type="AlphaFoldDB" id="A0A1G9WL71"/>
<dbReference type="GO" id="GO:0003677">
    <property type="term" value="F:DNA binding"/>
    <property type="evidence" value="ECO:0007669"/>
    <property type="project" value="UniProtKB-UniRule"/>
</dbReference>
<accession>A0A1G9WL71</accession>